<dbReference type="InterPro" id="IPR009091">
    <property type="entry name" value="RCC1/BLIP-II"/>
</dbReference>
<feature type="compositionally biased region" description="Acidic residues" evidence="2">
    <location>
        <begin position="388"/>
        <end position="400"/>
    </location>
</feature>
<dbReference type="Gene3D" id="2.130.10.30">
    <property type="entry name" value="Regulator of chromosome condensation 1/beta-lactamase-inhibitor protein II"/>
    <property type="match status" value="1"/>
</dbReference>
<accession>A0A3R7M4X3</accession>
<feature type="compositionally biased region" description="Basic and acidic residues" evidence="2">
    <location>
        <begin position="61"/>
        <end position="75"/>
    </location>
</feature>
<feature type="region of interest" description="Disordered" evidence="2">
    <location>
        <begin position="374"/>
        <end position="400"/>
    </location>
</feature>
<sequence length="570" mass="60640">MLLTSRGEVWLQGKGPAIGIFSKGIKTGQKGREKIGKGSEERVKEKDSEVDIIKEDIIKTEKEGKGECGETERNGQGEGEDDLVTRRLDYLLGRQVIGVAAGRGFSLALVDPLDPPDPPEGTPLSKFHQNGGSPCRLCSPGKAMPEVSDNDGDADGESGARKRCPLGLSLSPRKEPGKEPGSDAKGEWKKDPTGPTVNHSSDPKRRKNYSEGSEFEIVECDEVDEAGERESTKEGKIKQEKEGDGNGGRAREEKGGGGGSATAAANSLFINADAARQFISRQLSWMTSAQETRDNETELVKDEKKEDERVAAKEEEDKEEEETLASVAAPTTPRKYADAATELIRENVASAATLVVSGVRTVGHKVGHKVGRLSRHFSGASAEGVVEGQEENDDDPPEELAPSEEALALTTLAPAAEALDQEGQVAEESVSSPPQDAISATGAASCGTHSLPRRLRDRGMERARGSHVRTASAGGAFPFLRGRAAGRSRTPTPEEVVAEGKRALGTEVWAWGSSYKGQLGTGDLRALRPTPTCLYTLNHLGVAQVVCGDAHSAARTLDGQVRILTQSCSC</sequence>
<dbReference type="EMBL" id="QCYY01002217">
    <property type="protein sequence ID" value="ROT71999.1"/>
    <property type="molecule type" value="Genomic_DNA"/>
</dbReference>
<dbReference type="STRING" id="6689.A0A3R7M4X3"/>
<evidence type="ECO:0000256" key="2">
    <source>
        <dbReference type="SAM" id="MobiDB-lite"/>
    </source>
</evidence>
<dbReference type="Proteomes" id="UP000283509">
    <property type="component" value="Unassembled WGS sequence"/>
</dbReference>
<dbReference type="PANTHER" id="PTHR46089:SF2">
    <property type="entry name" value="ALSIN HOMOLOG"/>
    <property type="match status" value="1"/>
</dbReference>
<feature type="region of interest" description="Disordered" evidence="2">
    <location>
        <begin position="111"/>
        <end position="263"/>
    </location>
</feature>
<evidence type="ECO:0000313" key="4">
    <source>
        <dbReference type="Proteomes" id="UP000283509"/>
    </source>
</evidence>
<reference evidence="3 4" key="2">
    <citation type="submission" date="2019-01" db="EMBL/GenBank/DDBJ databases">
        <title>The decoding of complex shrimp genome reveals the adaptation for benthos swimmer, frequently molting mechanism and breeding impact on genome.</title>
        <authorList>
            <person name="Sun Y."/>
            <person name="Gao Y."/>
            <person name="Yu Y."/>
        </authorList>
    </citation>
    <scope>NUCLEOTIDE SEQUENCE [LARGE SCALE GENOMIC DNA]</scope>
    <source>
        <tissue evidence="3">Muscle</tissue>
    </source>
</reference>
<feature type="region of interest" description="Disordered" evidence="2">
    <location>
        <begin position="29"/>
        <end position="48"/>
    </location>
</feature>
<dbReference type="PANTHER" id="PTHR46089">
    <property type="entry name" value="ALSIN HOMOLOG"/>
    <property type="match status" value="1"/>
</dbReference>
<feature type="region of interest" description="Disordered" evidence="2">
    <location>
        <begin position="420"/>
        <end position="469"/>
    </location>
</feature>
<dbReference type="InterPro" id="IPR000408">
    <property type="entry name" value="Reg_chr_condens"/>
</dbReference>
<dbReference type="PROSITE" id="PS50012">
    <property type="entry name" value="RCC1_3"/>
    <property type="match status" value="1"/>
</dbReference>
<dbReference type="GO" id="GO:0016197">
    <property type="term" value="P:endosomal transport"/>
    <property type="evidence" value="ECO:0007669"/>
    <property type="project" value="TreeGrafter"/>
</dbReference>
<dbReference type="GO" id="GO:0005085">
    <property type="term" value="F:guanyl-nucleotide exchange factor activity"/>
    <property type="evidence" value="ECO:0007669"/>
    <property type="project" value="TreeGrafter"/>
</dbReference>
<name>A0A3R7M4X3_PENVA</name>
<gene>
    <name evidence="3" type="ORF">C7M84_009619</name>
</gene>
<feature type="region of interest" description="Disordered" evidence="2">
    <location>
        <begin position="61"/>
        <end position="81"/>
    </location>
</feature>
<protein>
    <submittedName>
        <fullName evidence="3">Putative alsin</fullName>
    </submittedName>
</protein>
<evidence type="ECO:0000256" key="1">
    <source>
        <dbReference type="PROSITE-ProRule" id="PRU00235"/>
    </source>
</evidence>
<feature type="compositionally biased region" description="Basic and acidic residues" evidence="2">
    <location>
        <begin position="226"/>
        <end position="255"/>
    </location>
</feature>
<dbReference type="InterPro" id="IPR051984">
    <property type="entry name" value="Alsin"/>
</dbReference>
<organism evidence="3 4">
    <name type="scientific">Penaeus vannamei</name>
    <name type="common">Whiteleg shrimp</name>
    <name type="synonym">Litopenaeus vannamei</name>
    <dbReference type="NCBI Taxonomy" id="6689"/>
    <lineage>
        <taxon>Eukaryota</taxon>
        <taxon>Metazoa</taxon>
        <taxon>Ecdysozoa</taxon>
        <taxon>Arthropoda</taxon>
        <taxon>Crustacea</taxon>
        <taxon>Multicrustacea</taxon>
        <taxon>Malacostraca</taxon>
        <taxon>Eumalacostraca</taxon>
        <taxon>Eucarida</taxon>
        <taxon>Decapoda</taxon>
        <taxon>Dendrobranchiata</taxon>
        <taxon>Penaeoidea</taxon>
        <taxon>Penaeidae</taxon>
        <taxon>Penaeus</taxon>
    </lineage>
</organism>
<proteinExistence type="predicted"/>
<feature type="compositionally biased region" description="Acidic residues" evidence="2">
    <location>
        <begin position="213"/>
        <end position="225"/>
    </location>
</feature>
<dbReference type="GO" id="GO:0031267">
    <property type="term" value="F:small GTPase binding"/>
    <property type="evidence" value="ECO:0007669"/>
    <property type="project" value="TreeGrafter"/>
</dbReference>
<feature type="compositionally biased region" description="Basic and acidic residues" evidence="2">
    <location>
        <begin position="291"/>
        <end position="315"/>
    </location>
</feature>
<dbReference type="GO" id="GO:0005737">
    <property type="term" value="C:cytoplasm"/>
    <property type="evidence" value="ECO:0007669"/>
    <property type="project" value="TreeGrafter"/>
</dbReference>
<dbReference type="Pfam" id="PF00415">
    <property type="entry name" value="RCC1"/>
    <property type="match status" value="1"/>
</dbReference>
<feature type="compositionally biased region" description="Basic and acidic residues" evidence="2">
    <location>
        <begin position="172"/>
        <end position="192"/>
    </location>
</feature>
<dbReference type="AlphaFoldDB" id="A0A3R7M4X3"/>
<comment type="caution">
    <text evidence="3">The sequence shown here is derived from an EMBL/GenBank/DDBJ whole genome shotgun (WGS) entry which is preliminary data.</text>
</comment>
<dbReference type="SUPFAM" id="SSF50985">
    <property type="entry name" value="RCC1/BLIP-II"/>
    <property type="match status" value="1"/>
</dbReference>
<feature type="repeat" description="RCC1" evidence="1">
    <location>
        <begin position="506"/>
        <end position="558"/>
    </location>
</feature>
<keyword evidence="4" id="KW-1185">Reference proteome</keyword>
<evidence type="ECO:0000313" key="3">
    <source>
        <dbReference type="EMBL" id="ROT71999.1"/>
    </source>
</evidence>
<feature type="compositionally biased region" description="Basic and acidic residues" evidence="2">
    <location>
        <begin position="30"/>
        <end position="48"/>
    </location>
</feature>
<feature type="region of interest" description="Disordered" evidence="2">
    <location>
        <begin position="288"/>
        <end position="334"/>
    </location>
</feature>
<reference evidence="3 4" key="1">
    <citation type="submission" date="2018-04" db="EMBL/GenBank/DDBJ databases">
        <authorList>
            <person name="Zhang X."/>
            <person name="Yuan J."/>
            <person name="Li F."/>
            <person name="Xiang J."/>
        </authorList>
    </citation>
    <scope>NUCLEOTIDE SEQUENCE [LARGE SCALE GENOMIC DNA]</scope>
    <source>
        <tissue evidence="3">Muscle</tissue>
    </source>
</reference>